<evidence type="ECO:0000313" key="2">
    <source>
        <dbReference type="Proteomes" id="UP000193570"/>
    </source>
</evidence>
<accession>A0A1X7A9K1</accession>
<sequence length="74" mass="7539">MGPDLALTLGLVLAVFAVPSVASALSDGRSPRISSLVVAISGGLVIYALRAKQGGYTLGDIPDAIYRTLSSFMG</sequence>
<proteinExistence type="predicted"/>
<dbReference type="EMBL" id="FWFK01000009">
    <property type="protein sequence ID" value="SLN73440.1"/>
    <property type="molecule type" value="Genomic_DNA"/>
</dbReference>
<keyword evidence="2" id="KW-1185">Reference proteome</keyword>
<dbReference type="Proteomes" id="UP000193570">
    <property type="component" value="Unassembled WGS sequence"/>
</dbReference>
<reference evidence="1 2" key="1">
    <citation type="submission" date="2017-03" db="EMBL/GenBank/DDBJ databases">
        <authorList>
            <person name="Afonso C.L."/>
            <person name="Miller P.J."/>
            <person name="Scott M.A."/>
            <person name="Spackman E."/>
            <person name="Goraichik I."/>
            <person name="Dimitrov K.M."/>
            <person name="Suarez D.L."/>
            <person name="Swayne D.E."/>
        </authorList>
    </citation>
    <scope>NUCLEOTIDE SEQUENCE [LARGE SCALE GENOMIC DNA]</scope>
    <source>
        <strain evidence="1 2">CECT 8625</strain>
    </source>
</reference>
<organism evidence="1 2">
    <name type="scientific">Roseivivax jejudonensis</name>
    <dbReference type="NCBI Taxonomy" id="1529041"/>
    <lineage>
        <taxon>Bacteria</taxon>
        <taxon>Pseudomonadati</taxon>
        <taxon>Pseudomonadota</taxon>
        <taxon>Alphaproteobacteria</taxon>
        <taxon>Rhodobacterales</taxon>
        <taxon>Roseobacteraceae</taxon>
        <taxon>Roseivivax</taxon>
    </lineage>
</organism>
<dbReference type="AlphaFoldDB" id="A0A1X7A9K1"/>
<dbReference type="OrthoDB" id="7875801at2"/>
<name>A0A1X7A9K1_9RHOB</name>
<protein>
    <recommendedName>
        <fullName evidence="3">50S ribosomal protein L35</fullName>
    </recommendedName>
</protein>
<gene>
    <name evidence="1" type="ORF">ROJ8625_03934</name>
</gene>
<dbReference type="RefSeq" id="WP_085793591.1">
    <property type="nucleotide sequence ID" value="NZ_FWFK01000009.1"/>
</dbReference>
<evidence type="ECO:0000313" key="1">
    <source>
        <dbReference type="EMBL" id="SLN73440.1"/>
    </source>
</evidence>
<evidence type="ECO:0008006" key="3">
    <source>
        <dbReference type="Google" id="ProtNLM"/>
    </source>
</evidence>